<proteinExistence type="predicted"/>
<dbReference type="InterPro" id="IPR007267">
    <property type="entry name" value="GtrA_DPMS_TM"/>
</dbReference>
<evidence type="ECO:0000256" key="4">
    <source>
        <dbReference type="ARBA" id="ARBA00023136"/>
    </source>
</evidence>
<dbReference type="RefSeq" id="WP_208390535.1">
    <property type="nucleotide sequence ID" value="NZ_BAAAOO010000007.1"/>
</dbReference>
<feature type="domain" description="Glycosyltransferase 2-like" evidence="6">
    <location>
        <begin position="30"/>
        <end position="160"/>
    </location>
</feature>
<evidence type="ECO:0000256" key="3">
    <source>
        <dbReference type="ARBA" id="ARBA00022989"/>
    </source>
</evidence>
<evidence type="ECO:0000256" key="2">
    <source>
        <dbReference type="ARBA" id="ARBA00022692"/>
    </source>
</evidence>
<reference evidence="8 9" key="1">
    <citation type="submission" date="2020-02" db="EMBL/GenBank/DDBJ databases">
        <title>Sequencing the genomes of 1000 actinobacteria strains.</title>
        <authorList>
            <person name="Klenk H.-P."/>
        </authorList>
    </citation>
    <scope>NUCLEOTIDE SEQUENCE [LARGE SCALE GENOMIC DNA]</scope>
    <source>
        <strain evidence="8 9">DSM 19609</strain>
    </source>
</reference>
<evidence type="ECO:0000313" key="9">
    <source>
        <dbReference type="Proteomes" id="UP000749311"/>
    </source>
</evidence>
<dbReference type="EMBL" id="JAAMOZ010000001">
    <property type="protein sequence ID" value="NIH57673.1"/>
    <property type="molecule type" value="Genomic_DNA"/>
</dbReference>
<evidence type="ECO:0000259" key="6">
    <source>
        <dbReference type="Pfam" id="PF00535"/>
    </source>
</evidence>
<keyword evidence="4 5" id="KW-0472">Membrane</keyword>
<accession>A0ABX0SGZ8</accession>
<dbReference type="Pfam" id="PF00535">
    <property type="entry name" value="Glycos_transf_2"/>
    <property type="match status" value="1"/>
</dbReference>
<comment type="subcellular location">
    <subcellularLocation>
        <location evidence="1">Membrane</location>
        <topology evidence="1">Multi-pass membrane protein</topology>
    </subcellularLocation>
</comment>
<dbReference type="Proteomes" id="UP000749311">
    <property type="component" value="Unassembled WGS sequence"/>
</dbReference>
<feature type="transmembrane region" description="Helical" evidence="5">
    <location>
        <begin position="251"/>
        <end position="276"/>
    </location>
</feature>
<feature type="transmembrane region" description="Helical" evidence="5">
    <location>
        <begin position="414"/>
        <end position="433"/>
    </location>
</feature>
<keyword evidence="9" id="KW-1185">Reference proteome</keyword>
<sequence length="466" mass="48823">MHTRPARAGEIPAQARVRQDDRPVGASAWVLIPAYEPDDRLVELVAALRDVPDEGLFAGIVVVDDGSGPAYVLVFDAVARLGATVLTHQVNRGKAAALRTGTRWILTHAPGSDVVCADSDGQHRPDDIARVARTLAGRAEAGEPQAIVLGSRRFVGDVPLRSRFGNRMTTALMALATGTWIGDTQTGLRGYPAAMLPWVVGVPGERFAYELRVLLEAIRMGRPVVEVGIATVYLDDNASSHFRPVADSLRVMVPLVLFAASGLVAFGVDTLGVLVLEAVSGSLLVAVIGARIVSSAVNFLVNRRVVFGAHREGETRGSVGNVVPESVDSVSEPADAVLGSADVVPGSVDVVPEPVEVVLGSVDVVPEPVEVVPGSVDVVPEPVEGTVATRGAPSNDSAHGTGFSPPIVRQALRYAALAVPLLAAGYVGLWVLTGVGVPLLAAKVLTDATLWVTSYVVQRRFVFARG</sequence>
<feature type="transmembrane region" description="Helical" evidence="5">
    <location>
        <begin position="282"/>
        <end position="301"/>
    </location>
</feature>
<protein>
    <submittedName>
        <fullName evidence="8">Flippase GtrA</fullName>
    </submittedName>
</protein>
<dbReference type="InterPro" id="IPR029044">
    <property type="entry name" value="Nucleotide-diphossugar_trans"/>
</dbReference>
<dbReference type="PANTHER" id="PTHR10859">
    <property type="entry name" value="GLYCOSYL TRANSFERASE"/>
    <property type="match status" value="1"/>
</dbReference>
<evidence type="ECO:0000259" key="7">
    <source>
        <dbReference type="Pfam" id="PF04138"/>
    </source>
</evidence>
<gene>
    <name evidence="8" type="ORF">FB473_002318</name>
</gene>
<feature type="domain" description="GtrA/DPMS transmembrane" evidence="7">
    <location>
        <begin position="258"/>
        <end position="314"/>
    </location>
</feature>
<comment type="caution">
    <text evidence="8">The sequence shown here is derived from an EMBL/GenBank/DDBJ whole genome shotgun (WGS) entry which is preliminary data.</text>
</comment>
<name>A0ABX0SGZ8_9ACTN</name>
<dbReference type="Gene3D" id="3.90.550.10">
    <property type="entry name" value="Spore Coat Polysaccharide Biosynthesis Protein SpsA, Chain A"/>
    <property type="match status" value="1"/>
</dbReference>
<dbReference type="PANTHER" id="PTHR10859:SF91">
    <property type="entry name" value="DOLICHYL-PHOSPHATE BETA-GLUCOSYLTRANSFERASE"/>
    <property type="match status" value="1"/>
</dbReference>
<dbReference type="Pfam" id="PF04138">
    <property type="entry name" value="GtrA_DPMS_TM"/>
    <property type="match status" value="1"/>
</dbReference>
<dbReference type="SUPFAM" id="SSF53448">
    <property type="entry name" value="Nucleotide-diphospho-sugar transferases"/>
    <property type="match status" value="1"/>
</dbReference>
<evidence type="ECO:0000256" key="1">
    <source>
        <dbReference type="ARBA" id="ARBA00004141"/>
    </source>
</evidence>
<keyword evidence="3 5" id="KW-1133">Transmembrane helix</keyword>
<organism evidence="8 9">
    <name type="scientific">Brooklawnia cerclae</name>
    <dbReference type="NCBI Taxonomy" id="349934"/>
    <lineage>
        <taxon>Bacteria</taxon>
        <taxon>Bacillati</taxon>
        <taxon>Actinomycetota</taxon>
        <taxon>Actinomycetes</taxon>
        <taxon>Propionibacteriales</taxon>
        <taxon>Propionibacteriaceae</taxon>
        <taxon>Brooklawnia</taxon>
    </lineage>
</organism>
<keyword evidence="2 5" id="KW-0812">Transmembrane</keyword>
<dbReference type="InterPro" id="IPR001173">
    <property type="entry name" value="Glyco_trans_2-like"/>
</dbReference>
<evidence type="ECO:0000256" key="5">
    <source>
        <dbReference type="SAM" id="Phobius"/>
    </source>
</evidence>
<evidence type="ECO:0000313" key="8">
    <source>
        <dbReference type="EMBL" id="NIH57673.1"/>
    </source>
</evidence>
<dbReference type="CDD" id="cd04179">
    <property type="entry name" value="DPM_DPG-synthase_like"/>
    <property type="match status" value="1"/>
</dbReference>